<evidence type="ECO:0000256" key="3">
    <source>
        <dbReference type="SAM" id="MobiDB-lite"/>
    </source>
</evidence>
<dbReference type="RefSeq" id="WP_074664892.1">
    <property type="nucleotide sequence ID" value="NZ_FNNH01000002.1"/>
</dbReference>
<evidence type="ECO:0000256" key="4">
    <source>
        <dbReference type="SAM" id="Phobius"/>
    </source>
</evidence>
<dbReference type="EMBL" id="FNNH01000002">
    <property type="protein sequence ID" value="SDW06996.1"/>
    <property type="molecule type" value="Genomic_DNA"/>
</dbReference>
<evidence type="ECO:0000256" key="5">
    <source>
        <dbReference type="SAM" id="SignalP"/>
    </source>
</evidence>
<evidence type="ECO:0000256" key="2">
    <source>
        <dbReference type="ARBA" id="ARBA00022729"/>
    </source>
</evidence>
<dbReference type="PANTHER" id="PTHR30035:SF3">
    <property type="entry name" value="INTERMEMBRANE PHOSPHOLIPID TRANSPORT SYSTEM LIPOPROTEIN MLAA"/>
    <property type="match status" value="1"/>
</dbReference>
<evidence type="ECO:0000256" key="1">
    <source>
        <dbReference type="ARBA" id="ARBA00010634"/>
    </source>
</evidence>
<reference evidence="6 7" key="1">
    <citation type="submission" date="2016-10" db="EMBL/GenBank/DDBJ databases">
        <authorList>
            <person name="de Groot N.N."/>
        </authorList>
    </citation>
    <scope>NUCLEOTIDE SEQUENCE [LARGE SCALE GENOMIC DNA]</scope>
    <source>
        <strain evidence="6 7">Nm110</strain>
    </source>
</reference>
<dbReference type="PANTHER" id="PTHR30035">
    <property type="entry name" value="LIPOPROTEIN VACJ-RELATED"/>
    <property type="match status" value="1"/>
</dbReference>
<evidence type="ECO:0000313" key="6">
    <source>
        <dbReference type="EMBL" id="SDW06996.1"/>
    </source>
</evidence>
<dbReference type="InterPro" id="IPR007428">
    <property type="entry name" value="MlaA"/>
</dbReference>
<feature type="compositionally biased region" description="Basic and acidic residues" evidence="3">
    <location>
        <begin position="264"/>
        <end position="273"/>
    </location>
</feature>
<feature type="chain" id="PRO_5010241774" evidence="5">
    <location>
        <begin position="24"/>
        <end position="273"/>
    </location>
</feature>
<keyword evidence="4" id="KW-1133">Transmembrane helix</keyword>
<dbReference type="GO" id="GO:0016020">
    <property type="term" value="C:membrane"/>
    <property type="evidence" value="ECO:0007669"/>
    <property type="project" value="InterPro"/>
</dbReference>
<dbReference type="GO" id="GO:0120010">
    <property type="term" value="P:intermembrane phospholipid transfer"/>
    <property type="evidence" value="ECO:0007669"/>
    <property type="project" value="TreeGrafter"/>
</dbReference>
<dbReference type="AlphaFoldDB" id="A0A1H2QIN0"/>
<organism evidence="6 7">
    <name type="scientific">Nitrosomonas communis</name>
    <dbReference type="NCBI Taxonomy" id="44574"/>
    <lineage>
        <taxon>Bacteria</taxon>
        <taxon>Pseudomonadati</taxon>
        <taxon>Pseudomonadota</taxon>
        <taxon>Betaproteobacteria</taxon>
        <taxon>Nitrosomonadales</taxon>
        <taxon>Nitrosomonadaceae</taxon>
        <taxon>Nitrosomonas</taxon>
    </lineage>
</organism>
<keyword evidence="6" id="KW-0449">Lipoprotein</keyword>
<protein>
    <submittedName>
        <fullName evidence="6">Phospholipid-binding lipoprotein MlaA</fullName>
    </submittedName>
</protein>
<evidence type="ECO:0000313" key="7">
    <source>
        <dbReference type="Proteomes" id="UP000183454"/>
    </source>
</evidence>
<feature type="transmembrane region" description="Helical" evidence="4">
    <location>
        <begin position="173"/>
        <end position="195"/>
    </location>
</feature>
<feature type="signal peptide" evidence="5">
    <location>
        <begin position="1"/>
        <end position="23"/>
    </location>
</feature>
<keyword evidence="4" id="KW-0812">Transmembrane</keyword>
<name>A0A1H2QIN0_9PROT</name>
<keyword evidence="4" id="KW-0472">Membrane</keyword>
<accession>A0A1H2QIN0</accession>
<gene>
    <name evidence="6" type="ORF">SAMN05421882_1002127</name>
</gene>
<dbReference type="PRINTS" id="PR01805">
    <property type="entry name" value="VACJLIPOPROT"/>
</dbReference>
<dbReference type="Proteomes" id="UP000183454">
    <property type="component" value="Unassembled WGS sequence"/>
</dbReference>
<dbReference type="Pfam" id="PF04333">
    <property type="entry name" value="MlaA"/>
    <property type="match status" value="1"/>
</dbReference>
<comment type="similarity">
    <text evidence="1">Belongs to the MlaA family.</text>
</comment>
<proteinExistence type="inferred from homology"/>
<keyword evidence="2 5" id="KW-0732">Signal</keyword>
<feature type="compositionally biased region" description="Acidic residues" evidence="3">
    <location>
        <begin position="251"/>
        <end position="263"/>
    </location>
</feature>
<feature type="region of interest" description="Disordered" evidence="3">
    <location>
        <begin position="251"/>
        <end position="273"/>
    </location>
</feature>
<sequence length="273" mass="31168">MRQNHLVIILLSFLVMVCTGCTSTPKNENEMDMADPHESFNRKSYWFTDVIDRNILEPVADVYIEHVPVALQRPIGNFYRNLAYPNVALNAFLQGKIRQGFEDSLRFAINSTIGIFGLADMAGHMGFKEHDEDFGQTLGVWGLNSGSYIFVPVYGPSSQRDIADLPVSLFTDALFYASYAISGPIMIPLVFLRVVDKRARLSGPMKIRDQSALDPYLFVREAYTQQREFLIHDGNPPTDRYNHLYIDIEEVNDDENDEKSDDENDKKRNKVTE</sequence>